<dbReference type="PANTHER" id="PTHR33154:SF33">
    <property type="entry name" value="TRANSCRIPTIONAL REPRESSOR SDPR"/>
    <property type="match status" value="1"/>
</dbReference>
<dbReference type="SMART" id="SM00418">
    <property type="entry name" value="HTH_ARSR"/>
    <property type="match status" value="1"/>
</dbReference>
<dbReference type="Pfam" id="PF12840">
    <property type="entry name" value="HTH_20"/>
    <property type="match status" value="1"/>
</dbReference>
<dbReference type="GO" id="GO:0003677">
    <property type="term" value="F:DNA binding"/>
    <property type="evidence" value="ECO:0007669"/>
    <property type="project" value="UniProtKB-KW"/>
</dbReference>
<name>A0A259U0F0_9BACT</name>
<reference evidence="5 6" key="1">
    <citation type="submission" date="2016-11" db="EMBL/GenBank/DDBJ databases">
        <title>Study of marine rhodopsin-containing bacteria.</title>
        <authorList>
            <person name="Yoshizawa S."/>
            <person name="Kumagai Y."/>
            <person name="Kogure K."/>
        </authorList>
    </citation>
    <scope>NUCLEOTIDE SEQUENCE [LARGE SCALE GENOMIC DNA]</scope>
    <source>
        <strain evidence="5 6">SG-29</strain>
    </source>
</reference>
<dbReference type="PANTHER" id="PTHR33154">
    <property type="entry name" value="TRANSCRIPTIONAL REGULATOR, ARSR FAMILY"/>
    <property type="match status" value="1"/>
</dbReference>
<keyword evidence="6" id="KW-1185">Reference proteome</keyword>
<evidence type="ECO:0000256" key="2">
    <source>
        <dbReference type="ARBA" id="ARBA00023125"/>
    </source>
</evidence>
<evidence type="ECO:0000259" key="4">
    <source>
        <dbReference type="PROSITE" id="PS50987"/>
    </source>
</evidence>
<evidence type="ECO:0000256" key="3">
    <source>
        <dbReference type="ARBA" id="ARBA00023163"/>
    </source>
</evidence>
<dbReference type="Gene3D" id="1.10.10.10">
    <property type="entry name" value="Winged helix-like DNA-binding domain superfamily/Winged helix DNA-binding domain"/>
    <property type="match status" value="1"/>
</dbReference>
<protein>
    <recommendedName>
        <fullName evidence="4">HTH arsR-type domain-containing protein</fullName>
    </recommendedName>
</protein>
<dbReference type="OrthoDB" id="9799175at2"/>
<organism evidence="5 6">
    <name type="scientific">Rubricoccus marinus</name>
    <dbReference type="NCBI Taxonomy" id="716817"/>
    <lineage>
        <taxon>Bacteria</taxon>
        <taxon>Pseudomonadati</taxon>
        <taxon>Rhodothermota</taxon>
        <taxon>Rhodothermia</taxon>
        <taxon>Rhodothermales</taxon>
        <taxon>Rubricoccaceae</taxon>
        <taxon>Rubricoccus</taxon>
    </lineage>
</organism>
<keyword evidence="2" id="KW-0238">DNA-binding</keyword>
<dbReference type="PROSITE" id="PS50987">
    <property type="entry name" value="HTH_ARSR_2"/>
    <property type="match status" value="1"/>
</dbReference>
<dbReference type="CDD" id="cd00090">
    <property type="entry name" value="HTH_ARSR"/>
    <property type="match status" value="1"/>
</dbReference>
<feature type="domain" description="HTH arsR-type" evidence="4">
    <location>
        <begin position="1"/>
        <end position="87"/>
    </location>
</feature>
<dbReference type="EMBL" id="MQWB01000001">
    <property type="protein sequence ID" value="OZC03317.1"/>
    <property type="molecule type" value="Genomic_DNA"/>
</dbReference>
<dbReference type="NCBIfam" id="NF033788">
    <property type="entry name" value="HTH_metalloreg"/>
    <property type="match status" value="1"/>
</dbReference>
<dbReference type="Proteomes" id="UP000216446">
    <property type="component" value="Unassembled WGS sequence"/>
</dbReference>
<keyword evidence="3" id="KW-0804">Transcription</keyword>
<sequence>MSTTYKALADPTRRSILDLLARGERTATEVADAMGVSGPNASYHLDLLRQAGLVSAEKDGRFVRYRLATTALEEAASWMLTLLRAGEADGETEAAT</sequence>
<dbReference type="PRINTS" id="PR00778">
    <property type="entry name" value="HTHARSR"/>
</dbReference>
<comment type="caution">
    <text evidence="5">The sequence shown here is derived from an EMBL/GenBank/DDBJ whole genome shotgun (WGS) entry which is preliminary data.</text>
</comment>
<proteinExistence type="predicted"/>
<dbReference type="InterPro" id="IPR036388">
    <property type="entry name" value="WH-like_DNA-bd_sf"/>
</dbReference>
<dbReference type="SUPFAM" id="SSF46785">
    <property type="entry name" value="Winged helix' DNA-binding domain"/>
    <property type="match status" value="1"/>
</dbReference>
<dbReference type="InterPro" id="IPR036390">
    <property type="entry name" value="WH_DNA-bd_sf"/>
</dbReference>
<evidence type="ECO:0000256" key="1">
    <source>
        <dbReference type="ARBA" id="ARBA00023015"/>
    </source>
</evidence>
<accession>A0A259U0F0</accession>
<gene>
    <name evidence="5" type="ORF">BSZ36_10185</name>
</gene>
<dbReference type="RefSeq" id="WP_094548538.1">
    <property type="nucleotide sequence ID" value="NZ_MQWB01000001.1"/>
</dbReference>
<dbReference type="AlphaFoldDB" id="A0A259U0F0"/>
<dbReference type="GO" id="GO:0003700">
    <property type="term" value="F:DNA-binding transcription factor activity"/>
    <property type="evidence" value="ECO:0007669"/>
    <property type="project" value="InterPro"/>
</dbReference>
<dbReference type="FunCoup" id="A0A259U0F0">
    <property type="interactions" value="215"/>
</dbReference>
<evidence type="ECO:0000313" key="6">
    <source>
        <dbReference type="Proteomes" id="UP000216446"/>
    </source>
</evidence>
<dbReference type="InParanoid" id="A0A259U0F0"/>
<keyword evidence="1" id="KW-0805">Transcription regulation</keyword>
<dbReference type="InterPro" id="IPR051081">
    <property type="entry name" value="HTH_MetalResp_TranReg"/>
</dbReference>
<evidence type="ECO:0000313" key="5">
    <source>
        <dbReference type="EMBL" id="OZC03317.1"/>
    </source>
</evidence>
<dbReference type="InterPro" id="IPR011991">
    <property type="entry name" value="ArsR-like_HTH"/>
</dbReference>
<dbReference type="InterPro" id="IPR001845">
    <property type="entry name" value="HTH_ArsR_DNA-bd_dom"/>
</dbReference>